<reference evidence="2 3" key="1">
    <citation type="submission" date="2024-04" db="EMBL/GenBank/DDBJ databases">
        <title>Tritrichomonas musculus Genome.</title>
        <authorList>
            <person name="Alves-Ferreira E."/>
            <person name="Grigg M."/>
            <person name="Lorenzi H."/>
            <person name="Galac M."/>
        </authorList>
    </citation>
    <scope>NUCLEOTIDE SEQUENCE [LARGE SCALE GENOMIC DNA]</scope>
    <source>
        <strain evidence="2 3">EAF2021</strain>
    </source>
</reference>
<dbReference type="EMBL" id="JAPFFF010000005">
    <property type="protein sequence ID" value="KAK8890436.1"/>
    <property type="molecule type" value="Genomic_DNA"/>
</dbReference>
<name>A0ABR2KI44_9EUKA</name>
<organism evidence="2 3">
    <name type="scientific">Tritrichomonas musculus</name>
    <dbReference type="NCBI Taxonomy" id="1915356"/>
    <lineage>
        <taxon>Eukaryota</taxon>
        <taxon>Metamonada</taxon>
        <taxon>Parabasalia</taxon>
        <taxon>Tritrichomonadida</taxon>
        <taxon>Tritrichomonadidae</taxon>
        <taxon>Tritrichomonas</taxon>
    </lineage>
</organism>
<keyword evidence="1" id="KW-1133">Transmembrane helix</keyword>
<protein>
    <submittedName>
        <fullName evidence="2">Uncharacterized protein</fullName>
    </submittedName>
</protein>
<feature type="transmembrane region" description="Helical" evidence="1">
    <location>
        <begin position="52"/>
        <end position="81"/>
    </location>
</feature>
<evidence type="ECO:0000313" key="2">
    <source>
        <dbReference type="EMBL" id="KAK8890436.1"/>
    </source>
</evidence>
<evidence type="ECO:0000256" key="1">
    <source>
        <dbReference type="SAM" id="Phobius"/>
    </source>
</evidence>
<keyword evidence="1" id="KW-0472">Membrane</keyword>
<keyword evidence="1" id="KW-0812">Transmembrane</keyword>
<proteinExistence type="predicted"/>
<dbReference type="Proteomes" id="UP001470230">
    <property type="component" value="Unassembled WGS sequence"/>
</dbReference>
<keyword evidence="3" id="KW-1185">Reference proteome</keyword>
<comment type="caution">
    <text evidence="2">The sequence shown here is derived from an EMBL/GenBank/DDBJ whole genome shotgun (WGS) entry which is preliminary data.</text>
</comment>
<accession>A0ABR2KI44</accession>
<feature type="transmembrane region" description="Helical" evidence="1">
    <location>
        <begin position="219"/>
        <end position="239"/>
    </location>
</feature>
<sequence>MSQILSVLVPLLQHPLVTDSIRTFIYSPYSTKWMCCNAIWISHYLIRTFQGIYISIFLQFILILLCSIVNELLFILFTLFIQNRISKDQLLQSYFVSTANLFGIILILFVLLYFIPETVKFKIIKYTRIPISILGSISQVRTFNKFVPLFPNADERLILIFSFIFMEWTQFVDVIVRKITKKRAETSYCSFKYLLKMFIACAFAFSISRRSSLSSALGIFPFEYASLMLLVIHSLINLFS</sequence>
<feature type="transmembrane region" description="Helical" evidence="1">
    <location>
        <begin position="157"/>
        <end position="176"/>
    </location>
</feature>
<evidence type="ECO:0000313" key="3">
    <source>
        <dbReference type="Proteomes" id="UP001470230"/>
    </source>
</evidence>
<feature type="transmembrane region" description="Helical" evidence="1">
    <location>
        <begin position="93"/>
        <end position="115"/>
    </location>
</feature>
<feature type="transmembrane region" description="Helical" evidence="1">
    <location>
        <begin position="188"/>
        <end position="207"/>
    </location>
</feature>
<gene>
    <name evidence="2" type="ORF">M9Y10_035212</name>
</gene>